<proteinExistence type="predicted"/>
<name>A0A6A4R0L7_LUPAL</name>
<dbReference type="OrthoDB" id="1060521at2759"/>
<organism evidence="8 9">
    <name type="scientific">Lupinus albus</name>
    <name type="common">White lupine</name>
    <name type="synonym">Lupinus termis</name>
    <dbReference type="NCBI Taxonomy" id="3870"/>
    <lineage>
        <taxon>Eukaryota</taxon>
        <taxon>Viridiplantae</taxon>
        <taxon>Streptophyta</taxon>
        <taxon>Embryophyta</taxon>
        <taxon>Tracheophyta</taxon>
        <taxon>Spermatophyta</taxon>
        <taxon>Magnoliopsida</taxon>
        <taxon>eudicotyledons</taxon>
        <taxon>Gunneridae</taxon>
        <taxon>Pentapetalae</taxon>
        <taxon>rosids</taxon>
        <taxon>fabids</taxon>
        <taxon>Fabales</taxon>
        <taxon>Fabaceae</taxon>
        <taxon>Papilionoideae</taxon>
        <taxon>50 kb inversion clade</taxon>
        <taxon>genistoids sensu lato</taxon>
        <taxon>core genistoids</taxon>
        <taxon>Genisteae</taxon>
        <taxon>Lupinus</taxon>
    </lineage>
</organism>
<evidence type="ECO:0000256" key="3">
    <source>
        <dbReference type="ARBA" id="ARBA00022989"/>
    </source>
</evidence>
<dbReference type="PROSITE" id="PS51775">
    <property type="entry name" value="GTD_BINDING"/>
    <property type="match status" value="1"/>
</dbReference>
<comment type="caution">
    <text evidence="8">The sequence shown here is derived from an EMBL/GenBank/DDBJ whole genome shotgun (WGS) entry which is preliminary data.</text>
</comment>
<feature type="coiled-coil region" evidence="5">
    <location>
        <begin position="61"/>
        <end position="123"/>
    </location>
</feature>
<dbReference type="GO" id="GO:0080115">
    <property type="term" value="F:myosin XI tail binding"/>
    <property type="evidence" value="ECO:0007669"/>
    <property type="project" value="UniProtKB-ARBA"/>
</dbReference>
<feature type="compositionally biased region" description="Basic and acidic residues" evidence="6">
    <location>
        <begin position="304"/>
        <end position="313"/>
    </location>
</feature>
<evidence type="ECO:0000256" key="1">
    <source>
        <dbReference type="ARBA" id="ARBA00004370"/>
    </source>
</evidence>
<keyword evidence="9" id="KW-1185">Reference proteome</keyword>
<keyword evidence="3" id="KW-1133">Transmembrane helix</keyword>
<dbReference type="AlphaFoldDB" id="A0A6A4R0L7"/>
<feature type="domain" description="GTD-binding" evidence="7">
    <location>
        <begin position="59"/>
        <end position="157"/>
    </location>
</feature>
<dbReference type="Pfam" id="PF04576">
    <property type="entry name" value="Zein-binding"/>
    <property type="match status" value="1"/>
</dbReference>
<dbReference type="EMBL" id="WOCE01000002">
    <property type="protein sequence ID" value="KAE9619527.1"/>
    <property type="molecule type" value="Genomic_DNA"/>
</dbReference>
<evidence type="ECO:0000313" key="9">
    <source>
        <dbReference type="Proteomes" id="UP000447434"/>
    </source>
</evidence>
<sequence length="478" mass="54581">MDLGPSSKDLLKCCNCDYSCSSAAQSSGSWIRSVKRKHDEFELDSGLVVPEFARIGIENECVALREMVSSQQKTIQDLNDELEEERNFASTAANEAMSMIVRLQREKAEIQMEDRQFKRYAEEKMSHDQEELLSLEDLLYKREQIIQSLTCEVQAYKHRIMSFGFTEEEAEGEQYEIATYEYPPLKCNVTHGNVDGDNDGADVEKYAFGETPINRLRNLENRISQMERSPTYSQMDADFTGKNTLEKVIVGHSPRRTIHSRKFSSESTSFGGMVRETGPEFQMDSPKVNNNLRKDYFSQSEDPSNLKKVDKASESDDTSDIIYSVDSVQVGAAHNGFTDFTTSPRESGNNADFEDPYIKKLYMRLHALEADRESMKQAIISMSADKAQLVLLKEIAQHLCKEKAPERKMTVRKPCNVGSFSFFSIFKWITSVVFWRKRAHQSKYMFDLPADSRGLLLLLDKGTRARPWRCISSTQVGD</sequence>
<feature type="compositionally biased region" description="Polar residues" evidence="6">
    <location>
        <begin position="287"/>
        <end position="303"/>
    </location>
</feature>
<reference evidence="9" key="1">
    <citation type="journal article" date="2020" name="Nat. Commun.">
        <title>Genome sequence of the cluster root forming white lupin.</title>
        <authorList>
            <person name="Hufnagel B."/>
            <person name="Marques A."/>
            <person name="Soriano A."/>
            <person name="Marques L."/>
            <person name="Divol F."/>
            <person name="Doumas P."/>
            <person name="Sallet E."/>
            <person name="Mancinotti D."/>
            <person name="Carrere S."/>
            <person name="Marande W."/>
            <person name="Arribat S."/>
            <person name="Keller J."/>
            <person name="Huneau C."/>
            <person name="Blein T."/>
            <person name="Aime D."/>
            <person name="Laguerre M."/>
            <person name="Taylor J."/>
            <person name="Schubert V."/>
            <person name="Nelson M."/>
            <person name="Geu-Flores F."/>
            <person name="Crespi M."/>
            <person name="Gallardo-Guerrero K."/>
            <person name="Delaux P.-M."/>
            <person name="Salse J."/>
            <person name="Berges H."/>
            <person name="Guyot R."/>
            <person name="Gouzy J."/>
            <person name="Peret B."/>
        </authorList>
    </citation>
    <scope>NUCLEOTIDE SEQUENCE [LARGE SCALE GENOMIC DNA]</scope>
    <source>
        <strain evidence="9">cv. Amiga</strain>
    </source>
</reference>
<dbReference type="Proteomes" id="UP000447434">
    <property type="component" value="Chromosome 2"/>
</dbReference>
<evidence type="ECO:0000313" key="8">
    <source>
        <dbReference type="EMBL" id="KAE9619527.1"/>
    </source>
</evidence>
<keyword evidence="2" id="KW-0812">Transmembrane</keyword>
<dbReference type="PANTHER" id="PTHR31422">
    <property type="entry name" value="BNAANNG28530D PROTEIN"/>
    <property type="match status" value="1"/>
</dbReference>
<evidence type="ECO:0000256" key="5">
    <source>
        <dbReference type="SAM" id="Coils"/>
    </source>
</evidence>
<protein>
    <submittedName>
        <fullName evidence="8">Putative GTD-binding domain-containing protein</fullName>
    </submittedName>
</protein>
<evidence type="ECO:0000259" key="7">
    <source>
        <dbReference type="PROSITE" id="PS51775"/>
    </source>
</evidence>
<evidence type="ECO:0000256" key="4">
    <source>
        <dbReference type="ARBA" id="ARBA00023136"/>
    </source>
</evidence>
<dbReference type="PANTHER" id="PTHR31422:SF52">
    <property type="entry name" value="ZEIN-BINDING DOMAIN-CONTAINING PROTEIN-RELATED"/>
    <property type="match status" value="1"/>
</dbReference>
<keyword evidence="4" id="KW-0472">Membrane</keyword>
<evidence type="ECO:0000256" key="2">
    <source>
        <dbReference type="ARBA" id="ARBA00022692"/>
    </source>
</evidence>
<gene>
    <name evidence="8" type="ORF">Lalb_Chr02g0154161</name>
</gene>
<feature type="region of interest" description="Disordered" evidence="6">
    <location>
        <begin position="268"/>
        <end position="313"/>
    </location>
</feature>
<accession>A0A6A4R0L7</accession>
<evidence type="ECO:0000256" key="6">
    <source>
        <dbReference type="SAM" id="MobiDB-lite"/>
    </source>
</evidence>
<dbReference type="InterPro" id="IPR007656">
    <property type="entry name" value="GTD-bd"/>
</dbReference>
<comment type="subcellular location">
    <subcellularLocation>
        <location evidence="1">Membrane</location>
    </subcellularLocation>
</comment>
<keyword evidence="5" id="KW-0175">Coiled coil</keyword>
<dbReference type="GO" id="GO:0016020">
    <property type="term" value="C:membrane"/>
    <property type="evidence" value="ECO:0007669"/>
    <property type="project" value="UniProtKB-SubCell"/>
</dbReference>